<organism evidence="2 3">
    <name type="scientific">Pleurodeles waltl</name>
    <name type="common">Iberian ribbed newt</name>
    <dbReference type="NCBI Taxonomy" id="8319"/>
    <lineage>
        <taxon>Eukaryota</taxon>
        <taxon>Metazoa</taxon>
        <taxon>Chordata</taxon>
        <taxon>Craniata</taxon>
        <taxon>Vertebrata</taxon>
        <taxon>Euteleostomi</taxon>
        <taxon>Amphibia</taxon>
        <taxon>Batrachia</taxon>
        <taxon>Caudata</taxon>
        <taxon>Salamandroidea</taxon>
        <taxon>Salamandridae</taxon>
        <taxon>Pleurodelinae</taxon>
        <taxon>Pleurodeles</taxon>
    </lineage>
</organism>
<accession>A0AAV7TWM2</accession>
<reference evidence="2" key="1">
    <citation type="journal article" date="2022" name="bioRxiv">
        <title>Sequencing and chromosome-scale assembly of the giantPleurodeles waltlgenome.</title>
        <authorList>
            <person name="Brown T."/>
            <person name="Elewa A."/>
            <person name="Iarovenko S."/>
            <person name="Subramanian E."/>
            <person name="Araus A.J."/>
            <person name="Petzold A."/>
            <person name="Susuki M."/>
            <person name="Suzuki K.-i.T."/>
            <person name="Hayashi T."/>
            <person name="Toyoda A."/>
            <person name="Oliveira C."/>
            <person name="Osipova E."/>
            <person name="Leigh N.D."/>
            <person name="Simon A."/>
            <person name="Yun M.H."/>
        </authorList>
    </citation>
    <scope>NUCLEOTIDE SEQUENCE</scope>
    <source>
        <strain evidence="2">20211129_DDA</strain>
        <tissue evidence="2">Liver</tissue>
    </source>
</reference>
<dbReference type="AlphaFoldDB" id="A0AAV7TWM2"/>
<evidence type="ECO:0000313" key="2">
    <source>
        <dbReference type="EMBL" id="KAJ1181150.1"/>
    </source>
</evidence>
<name>A0AAV7TWM2_PLEWA</name>
<sequence length="125" mass="12853">MRETSPPYGPLLFRLPPRLPRTCFAGPGSPGGSSTLAALLLSSRGFGSRSPVQAPLAPLAATPPEAAASTSQPQAPGSAGHREFSRHFEFAAPVADGVRGLESVYVDSEGISGAQESVGTFRTAF</sequence>
<evidence type="ECO:0000256" key="1">
    <source>
        <dbReference type="SAM" id="MobiDB-lite"/>
    </source>
</evidence>
<feature type="region of interest" description="Disordered" evidence="1">
    <location>
        <begin position="46"/>
        <end position="82"/>
    </location>
</feature>
<feature type="compositionally biased region" description="Low complexity" evidence="1">
    <location>
        <begin position="46"/>
        <end position="76"/>
    </location>
</feature>
<comment type="caution">
    <text evidence="2">The sequence shown here is derived from an EMBL/GenBank/DDBJ whole genome shotgun (WGS) entry which is preliminary data.</text>
</comment>
<dbReference type="Proteomes" id="UP001066276">
    <property type="component" value="Chromosome 3_2"/>
</dbReference>
<evidence type="ECO:0000313" key="3">
    <source>
        <dbReference type="Proteomes" id="UP001066276"/>
    </source>
</evidence>
<protein>
    <submittedName>
        <fullName evidence="2">Uncharacterized protein</fullName>
    </submittedName>
</protein>
<proteinExistence type="predicted"/>
<gene>
    <name evidence="2" type="ORF">NDU88_006360</name>
</gene>
<keyword evidence="3" id="KW-1185">Reference proteome</keyword>
<dbReference type="EMBL" id="JANPWB010000006">
    <property type="protein sequence ID" value="KAJ1181150.1"/>
    <property type="molecule type" value="Genomic_DNA"/>
</dbReference>